<accession>A0A5J6MD08</accession>
<dbReference type="Proteomes" id="UP000326202">
    <property type="component" value="Chromosome"/>
</dbReference>
<dbReference type="AlphaFoldDB" id="A0A5J6MD08"/>
<keyword evidence="5" id="KW-1185">Reference proteome</keyword>
<dbReference type="GO" id="GO:0017168">
    <property type="term" value="F:5-oxoprolinase (ATP-hydrolyzing) activity"/>
    <property type="evidence" value="ECO:0007669"/>
    <property type="project" value="TreeGrafter"/>
</dbReference>
<protein>
    <submittedName>
        <fullName evidence="4">5-oxoprolinase</fullName>
    </submittedName>
</protein>
<dbReference type="PANTHER" id="PTHR11365:SF23">
    <property type="entry name" value="HYPOTHETICAL 5-OXOPROLINASE (EUROFUNG)-RELATED"/>
    <property type="match status" value="1"/>
</dbReference>
<dbReference type="InterPro" id="IPR045079">
    <property type="entry name" value="Oxoprolinase-like"/>
</dbReference>
<evidence type="ECO:0000313" key="5">
    <source>
        <dbReference type="Proteomes" id="UP000326202"/>
    </source>
</evidence>
<dbReference type="RefSeq" id="WP_191908377.1">
    <property type="nucleotide sequence ID" value="NZ_CP042906.1"/>
</dbReference>
<gene>
    <name evidence="4" type="ORF">FRZ44_04820</name>
</gene>
<proteinExistence type="predicted"/>
<dbReference type="PANTHER" id="PTHR11365">
    <property type="entry name" value="5-OXOPROLINASE RELATED"/>
    <property type="match status" value="1"/>
</dbReference>
<evidence type="ECO:0000259" key="3">
    <source>
        <dbReference type="Pfam" id="PF19278"/>
    </source>
</evidence>
<name>A0A5J6MD08_9PROT</name>
<dbReference type="KEGG" id="htq:FRZ44_04820"/>
<feature type="domain" description="Hydantoinase A/oxoprolinase" evidence="1">
    <location>
        <begin position="204"/>
        <end position="491"/>
    </location>
</feature>
<reference evidence="4 5" key="1">
    <citation type="submission" date="2019-08" db="EMBL/GenBank/DDBJ databases">
        <title>Hyperibacter terrae gen. nov., sp. nov. and Hyperibacter viscosus sp. nov., two new members in the family Rhodospirillaceae isolated from the rhizosphere of Hypericum perforatum.</title>
        <authorList>
            <person name="Noviana Z."/>
        </authorList>
    </citation>
    <scope>NUCLEOTIDE SEQUENCE [LARGE SCALE GENOMIC DNA]</scope>
    <source>
        <strain evidence="4 5">R5913</strain>
    </source>
</reference>
<evidence type="ECO:0000313" key="4">
    <source>
        <dbReference type="EMBL" id="QEX15202.1"/>
    </source>
</evidence>
<feature type="domain" description="Hydantoinase/oxoprolinase N-terminal" evidence="2">
    <location>
        <begin position="5"/>
        <end position="182"/>
    </location>
</feature>
<dbReference type="GO" id="GO:0006749">
    <property type="term" value="P:glutathione metabolic process"/>
    <property type="evidence" value="ECO:0007669"/>
    <property type="project" value="TreeGrafter"/>
</dbReference>
<sequence>MRYLAADVGGTFTDLVLVDGSAASPRVFIDKVPSQATGSALGVREGIQRLSAKAGIAAGDIDLFVHGFTVGTNAFLTRSGAKAALVVTQGFRDLLLIGNQMRPDLYSLTARKPAPVVPRSLTVEAVERVDAFGQVVTALTSAEIERVAAAVVALKPEAVAICLAFAHLNPAHETKLAEAIQAKLPGVPVYLSAKVNPQIEEYPRANTTAVAAYAGPVIDRYIGRLETNLKEVGLGGPLRLMRSDGGVATPRAARDNPAHMLLSGPAGGVIAGADLAKALDVKGMVTFDMGGTSADFSVIVDGVPTMVREREIDGQPLRLPTIDIETISAGGGSIARVDIGGALRVGPKSAGAVPGPACYGQGGTDATVTDAGVVMGLLDPNEYLGGEMRLDPDLAAKAVERSVATPLGLGLEEAAFGIISVANANMIQAIRSLSVERGHDVRGFAILAFGGAGPLYAPYMARDLGMAEVIAPRNPGVFAAQGLLLTDIRHAAQAPFQRNIARLKPDEIGPQLTRLKAELDHELEADGVPTTERYFHFAADMRCVGQFHLLTIPLSQPNGSGWWDGARVAAEFHAAHERSYGHADPSVPVEIVNLRVDGFGKIQRPPQPPEPAFVSGVAQAVGSRRVYFDRQGWSEAKIYRRDLLKPGQEIPGPAIVMQRDSTIVVLPGQRGRVDKRAVIRIAIKAE</sequence>
<organism evidence="4 5">
    <name type="scientific">Hypericibacter terrae</name>
    <dbReference type="NCBI Taxonomy" id="2602015"/>
    <lineage>
        <taxon>Bacteria</taxon>
        <taxon>Pseudomonadati</taxon>
        <taxon>Pseudomonadota</taxon>
        <taxon>Alphaproteobacteria</taxon>
        <taxon>Rhodospirillales</taxon>
        <taxon>Dongiaceae</taxon>
        <taxon>Hypericibacter</taxon>
    </lineage>
</organism>
<dbReference type="InterPro" id="IPR002821">
    <property type="entry name" value="Hydantoinase_A"/>
</dbReference>
<dbReference type="InterPro" id="IPR008040">
    <property type="entry name" value="Hydant_A_N"/>
</dbReference>
<evidence type="ECO:0000259" key="2">
    <source>
        <dbReference type="Pfam" id="PF05378"/>
    </source>
</evidence>
<dbReference type="Pfam" id="PF01968">
    <property type="entry name" value="Hydantoinase_A"/>
    <property type="match status" value="1"/>
</dbReference>
<evidence type="ECO:0000259" key="1">
    <source>
        <dbReference type="Pfam" id="PF01968"/>
    </source>
</evidence>
<feature type="domain" description="Acetophenone carboxylase-like C-terminal" evidence="3">
    <location>
        <begin position="513"/>
        <end position="679"/>
    </location>
</feature>
<dbReference type="GO" id="GO:0005829">
    <property type="term" value="C:cytosol"/>
    <property type="evidence" value="ECO:0007669"/>
    <property type="project" value="TreeGrafter"/>
</dbReference>
<dbReference type="EMBL" id="CP042906">
    <property type="protein sequence ID" value="QEX15202.1"/>
    <property type="molecule type" value="Genomic_DNA"/>
</dbReference>
<dbReference type="Pfam" id="PF05378">
    <property type="entry name" value="Hydant_A_N"/>
    <property type="match status" value="1"/>
</dbReference>
<dbReference type="Pfam" id="PF19278">
    <property type="entry name" value="Hydant_A_C"/>
    <property type="match status" value="1"/>
</dbReference>
<dbReference type="InterPro" id="IPR049517">
    <property type="entry name" value="ACX-like_C"/>
</dbReference>